<dbReference type="Pfam" id="PF11027">
    <property type="entry name" value="DUF2615"/>
    <property type="match status" value="1"/>
</dbReference>
<protein>
    <recommendedName>
        <fullName evidence="4">Small integral membrane protein 14</fullName>
    </recommendedName>
</protein>
<dbReference type="InterPro" id="IPR020309">
    <property type="entry name" value="Smim-14"/>
</dbReference>
<feature type="region of interest" description="Disordered" evidence="1">
    <location>
        <begin position="81"/>
        <end position="107"/>
    </location>
</feature>
<feature type="transmembrane region" description="Helical" evidence="2">
    <location>
        <begin position="57"/>
        <end position="75"/>
    </location>
</feature>
<evidence type="ECO:0000256" key="1">
    <source>
        <dbReference type="SAM" id="MobiDB-lite"/>
    </source>
</evidence>
<keyword evidence="2" id="KW-0812">Transmembrane</keyword>
<dbReference type="AlphaFoldDB" id="A0A7S4JR12"/>
<evidence type="ECO:0008006" key="4">
    <source>
        <dbReference type="Google" id="ProtNLM"/>
    </source>
</evidence>
<reference evidence="3" key="1">
    <citation type="submission" date="2021-01" db="EMBL/GenBank/DDBJ databases">
        <authorList>
            <person name="Corre E."/>
            <person name="Pelletier E."/>
            <person name="Niang G."/>
            <person name="Scheremetjew M."/>
            <person name="Finn R."/>
            <person name="Kale V."/>
            <person name="Holt S."/>
            <person name="Cochrane G."/>
            <person name="Meng A."/>
            <person name="Brown T."/>
            <person name="Cohen L."/>
        </authorList>
    </citation>
    <scope>NUCLEOTIDE SEQUENCE</scope>
    <source>
        <strain evidence="3">CCMP 2712</strain>
    </source>
</reference>
<dbReference type="EMBL" id="HBKN01009017">
    <property type="protein sequence ID" value="CAE2271503.1"/>
    <property type="molecule type" value="Transcribed_RNA"/>
</dbReference>
<evidence type="ECO:0000256" key="2">
    <source>
        <dbReference type="SAM" id="Phobius"/>
    </source>
</evidence>
<evidence type="ECO:0000313" key="3">
    <source>
        <dbReference type="EMBL" id="CAE2271503.1"/>
    </source>
</evidence>
<proteinExistence type="predicted"/>
<organism evidence="3">
    <name type="scientific">Guillardia theta</name>
    <name type="common">Cryptophyte</name>
    <name type="synonym">Cryptomonas phi</name>
    <dbReference type="NCBI Taxonomy" id="55529"/>
    <lineage>
        <taxon>Eukaryota</taxon>
        <taxon>Cryptophyceae</taxon>
        <taxon>Pyrenomonadales</taxon>
        <taxon>Geminigeraceae</taxon>
        <taxon>Guillardia</taxon>
    </lineage>
</organism>
<keyword evidence="2" id="KW-1133">Transmembrane helix</keyword>
<name>A0A7S4JR12_GUITH</name>
<gene>
    <name evidence="3" type="ORF">GTHE00462_LOCUS7087</name>
</gene>
<sequence>MNWQDLCCMCCGDMQAFWDKLARQLQRYRYCANGECSEDPLHQIPGQESDPFDSDTFLLAGFMALPLLFFMFSMLQRMNTRQRALPPGKPSRDGPNNDEGPPMPPVD</sequence>
<keyword evidence="2" id="KW-0472">Membrane</keyword>
<accession>A0A7S4JR12</accession>